<dbReference type="AlphaFoldDB" id="A0A6F8XPP5"/>
<dbReference type="EMBL" id="AP022870">
    <property type="protein sequence ID" value="BCB75796.1"/>
    <property type="molecule type" value="Genomic_DNA"/>
</dbReference>
<proteinExistence type="predicted"/>
<dbReference type="InterPro" id="IPR011009">
    <property type="entry name" value="Kinase-like_dom_sf"/>
</dbReference>
<dbReference type="KEGG" id="pfla:Pflav_022060"/>
<accession>A0A6F8XPP5</accession>
<dbReference type="Pfam" id="PF01636">
    <property type="entry name" value="APH"/>
    <property type="match status" value="1"/>
</dbReference>
<dbReference type="GO" id="GO:0016740">
    <property type="term" value="F:transferase activity"/>
    <property type="evidence" value="ECO:0007669"/>
    <property type="project" value="UniProtKB-KW"/>
</dbReference>
<dbReference type="Gene3D" id="3.90.1200.10">
    <property type="match status" value="1"/>
</dbReference>
<protein>
    <submittedName>
        <fullName evidence="2">Putative phosphotransferase</fullName>
    </submittedName>
</protein>
<dbReference type="Gene3D" id="3.30.200.20">
    <property type="entry name" value="Phosphorylase Kinase, domain 1"/>
    <property type="match status" value="1"/>
</dbReference>
<evidence type="ECO:0000259" key="1">
    <source>
        <dbReference type="Pfam" id="PF01636"/>
    </source>
</evidence>
<reference evidence="2 3" key="1">
    <citation type="submission" date="2020-03" db="EMBL/GenBank/DDBJ databases">
        <title>Whole genome shotgun sequence of Phytohabitans flavus NBRC 107702.</title>
        <authorList>
            <person name="Komaki H."/>
            <person name="Tamura T."/>
        </authorList>
    </citation>
    <scope>NUCLEOTIDE SEQUENCE [LARGE SCALE GENOMIC DNA]</scope>
    <source>
        <strain evidence="2 3">NBRC 107702</strain>
    </source>
</reference>
<organism evidence="2 3">
    <name type="scientific">Phytohabitans flavus</name>
    <dbReference type="NCBI Taxonomy" id="1076124"/>
    <lineage>
        <taxon>Bacteria</taxon>
        <taxon>Bacillati</taxon>
        <taxon>Actinomycetota</taxon>
        <taxon>Actinomycetes</taxon>
        <taxon>Micromonosporales</taxon>
        <taxon>Micromonosporaceae</taxon>
    </lineage>
</organism>
<dbReference type="Proteomes" id="UP000502508">
    <property type="component" value="Chromosome"/>
</dbReference>
<dbReference type="RefSeq" id="WP_173042347.1">
    <property type="nucleotide sequence ID" value="NZ_AP022870.1"/>
</dbReference>
<dbReference type="CDD" id="cd05155">
    <property type="entry name" value="APH_ChoK_like_1"/>
    <property type="match status" value="1"/>
</dbReference>
<gene>
    <name evidence="2" type="ORF">Pflav_022060</name>
</gene>
<name>A0A6F8XPP5_9ACTN</name>
<evidence type="ECO:0000313" key="2">
    <source>
        <dbReference type="EMBL" id="BCB75796.1"/>
    </source>
</evidence>
<dbReference type="InterPro" id="IPR051678">
    <property type="entry name" value="AGP_Transferase"/>
</dbReference>
<keyword evidence="3" id="KW-1185">Reference proteome</keyword>
<feature type="domain" description="Aminoglycoside phosphotransferase" evidence="1">
    <location>
        <begin position="63"/>
        <end position="261"/>
    </location>
</feature>
<dbReference type="PANTHER" id="PTHR21310">
    <property type="entry name" value="AMINOGLYCOSIDE PHOSPHOTRANSFERASE-RELATED-RELATED"/>
    <property type="match status" value="1"/>
</dbReference>
<keyword evidence="2" id="KW-0808">Transferase</keyword>
<sequence>MHADQLTISPETVRELVEDQFPQWRDQPVSEVASAGTVNAIFRIGDRLAARFPLEPGDIEVNRRWLAAEAEAAAELAGRTSFPTPEPVALGEPGRGYPLPWSVQTWLPGTVATDDDPGESAGFARDLAVFIGEVRAIDTRGRTFDGRGRGGELTAHEEWVQTCLQRSEGLLDVPRLRRTWSVLRTLPRGDAPDLMTHGDLISGNVLVAGGRLAGVLDVGGFGPADPALDLVAAWHLLEPGPRRVLRAELGSSDVEWERGKAWAFVQAIGTVWYYRESNPTMSDMGRRTLARILADDPPH</sequence>
<dbReference type="InterPro" id="IPR002575">
    <property type="entry name" value="Aminoglycoside_PTrfase"/>
</dbReference>
<evidence type="ECO:0000313" key="3">
    <source>
        <dbReference type="Proteomes" id="UP000502508"/>
    </source>
</evidence>
<dbReference type="PANTHER" id="PTHR21310:SF42">
    <property type="entry name" value="BIFUNCTIONAL AAC_APH"/>
    <property type="match status" value="1"/>
</dbReference>
<reference evidence="2 3" key="2">
    <citation type="submission" date="2020-03" db="EMBL/GenBank/DDBJ databases">
        <authorList>
            <person name="Ichikawa N."/>
            <person name="Kimura A."/>
            <person name="Kitahashi Y."/>
            <person name="Uohara A."/>
        </authorList>
    </citation>
    <scope>NUCLEOTIDE SEQUENCE [LARGE SCALE GENOMIC DNA]</scope>
    <source>
        <strain evidence="2 3">NBRC 107702</strain>
    </source>
</reference>
<dbReference type="SUPFAM" id="SSF56112">
    <property type="entry name" value="Protein kinase-like (PK-like)"/>
    <property type="match status" value="1"/>
</dbReference>